<dbReference type="InterPro" id="IPR028055">
    <property type="entry name" value="YidC/Oxa/ALB_C"/>
</dbReference>
<name>F8EVN7_ZYMMT</name>
<dbReference type="Pfam" id="PF14849">
    <property type="entry name" value="YidC_periplas"/>
    <property type="match status" value="1"/>
</dbReference>
<feature type="transmembrane region" description="Helical" evidence="13">
    <location>
        <begin position="12"/>
        <end position="32"/>
    </location>
</feature>
<keyword evidence="9 13" id="KW-0472">Membrane</keyword>
<feature type="transmembrane region" description="Helical" evidence="13">
    <location>
        <begin position="423"/>
        <end position="443"/>
    </location>
</feature>
<dbReference type="eggNOG" id="COG0706">
    <property type="taxonomic scope" value="Bacteria"/>
</dbReference>
<organism evidence="17 18">
    <name type="scientific">Zymomonas mobilis subsp. pomaceae (strain ATCC 29192 / DSM 22645 / JCM 10191 / CCUG 17912 / NBRC 13757 / NCIMB 11200 / NRRL B-4491 / Barker I)</name>
    <dbReference type="NCBI Taxonomy" id="579138"/>
    <lineage>
        <taxon>Bacteria</taxon>
        <taxon>Pseudomonadati</taxon>
        <taxon>Pseudomonadota</taxon>
        <taxon>Alphaproteobacteria</taxon>
        <taxon>Sphingomonadales</taxon>
        <taxon>Zymomonadaceae</taxon>
        <taxon>Zymomonas</taxon>
    </lineage>
</organism>
<dbReference type="Proteomes" id="UP000000491">
    <property type="component" value="Chromosome"/>
</dbReference>
<feature type="transmembrane region" description="Helical" evidence="13">
    <location>
        <begin position="518"/>
        <end position="543"/>
    </location>
</feature>
<keyword evidence="7 13" id="KW-0653">Protein transport</keyword>
<dbReference type="HAMAP" id="MF_01810">
    <property type="entry name" value="YidC_type1"/>
    <property type="match status" value="1"/>
</dbReference>
<dbReference type="PRINTS" id="PR01900">
    <property type="entry name" value="YIDCPROTEIN"/>
</dbReference>
<evidence type="ECO:0000256" key="4">
    <source>
        <dbReference type="ARBA" id="ARBA00022448"/>
    </source>
</evidence>
<dbReference type="Gene3D" id="2.70.98.90">
    <property type="match status" value="1"/>
</dbReference>
<feature type="domain" description="Membrane insertase YidC/Oxa/ALB C-terminal" evidence="15">
    <location>
        <begin position="360"/>
        <end position="556"/>
    </location>
</feature>
<keyword evidence="13" id="KW-0997">Cell inner membrane</keyword>
<dbReference type="InterPro" id="IPR028053">
    <property type="entry name" value="Membr_insert_YidC_N"/>
</dbReference>
<evidence type="ECO:0000256" key="11">
    <source>
        <dbReference type="ARBA" id="ARBA00033245"/>
    </source>
</evidence>
<evidence type="ECO:0000256" key="1">
    <source>
        <dbReference type="ARBA" id="ARBA00004429"/>
    </source>
</evidence>
<dbReference type="PRINTS" id="PR00701">
    <property type="entry name" value="60KDINNERMP"/>
</dbReference>
<dbReference type="InterPro" id="IPR047196">
    <property type="entry name" value="YidC_ALB_C"/>
</dbReference>
<protein>
    <recommendedName>
        <fullName evidence="3 13">Membrane protein insertase YidC</fullName>
    </recommendedName>
    <alternativeName>
        <fullName evidence="12 13">Foldase YidC</fullName>
    </alternativeName>
    <alternativeName>
        <fullName evidence="11 13">Membrane integrase YidC</fullName>
    </alternativeName>
    <alternativeName>
        <fullName evidence="13">Membrane protein YidC</fullName>
    </alternativeName>
</protein>
<evidence type="ECO:0000256" key="12">
    <source>
        <dbReference type="ARBA" id="ARBA00033342"/>
    </source>
</evidence>
<keyword evidence="4 13" id="KW-0813">Transport</keyword>
<keyword evidence="8 13" id="KW-1133">Transmembrane helix</keyword>
<dbReference type="PANTHER" id="PTHR12428">
    <property type="entry name" value="OXA1"/>
    <property type="match status" value="1"/>
</dbReference>
<feature type="compositionally biased region" description="Basic and acidic residues" evidence="14">
    <location>
        <begin position="560"/>
        <end position="572"/>
    </location>
</feature>
<dbReference type="InterPro" id="IPR001708">
    <property type="entry name" value="YidC/ALB3/OXA1/COX18"/>
</dbReference>
<dbReference type="GO" id="GO:0051205">
    <property type="term" value="P:protein insertion into membrane"/>
    <property type="evidence" value="ECO:0007669"/>
    <property type="project" value="TreeGrafter"/>
</dbReference>
<dbReference type="GO" id="GO:0032977">
    <property type="term" value="F:membrane insertase activity"/>
    <property type="evidence" value="ECO:0007669"/>
    <property type="project" value="InterPro"/>
</dbReference>
<feature type="transmembrane region" description="Helical" evidence="13">
    <location>
        <begin position="360"/>
        <end position="380"/>
    </location>
</feature>
<evidence type="ECO:0000256" key="5">
    <source>
        <dbReference type="ARBA" id="ARBA00022475"/>
    </source>
</evidence>
<evidence type="ECO:0000256" key="10">
    <source>
        <dbReference type="ARBA" id="ARBA00023186"/>
    </source>
</evidence>
<dbReference type="PATRIC" id="fig|579138.3.peg.1572"/>
<evidence type="ECO:0000256" key="3">
    <source>
        <dbReference type="ARBA" id="ARBA00015325"/>
    </source>
</evidence>
<evidence type="ECO:0000256" key="6">
    <source>
        <dbReference type="ARBA" id="ARBA00022692"/>
    </source>
</evidence>
<accession>F8EVN7</accession>
<evidence type="ECO:0000313" key="17">
    <source>
        <dbReference type="EMBL" id="AEI38374.1"/>
    </source>
</evidence>
<dbReference type="EMBL" id="CP002865">
    <property type="protein sequence ID" value="AEI38374.1"/>
    <property type="molecule type" value="Genomic_DNA"/>
</dbReference>
<evidence type="ECO:0000256" key="2">
    <source>
        <dbReference type="ARBA" id="ARBA00010527"/>
    </source>
</evidence>
<dbReference type="KEGG" id="zmp:Zymop_1484"/>
<evidence type="ECO:0000256" key="13">
    <source>
        <dbReference type="HAMAP-Rule" id="MF_01810"/>
    </source>
</evidence>
<dbReference type="PANTHER" id="PTHR12428:SF65">
    <property type="entry name" value="CYTOCHROME C OXIDASE ASSEMBLY PROTEIN COX18, MITOCHONDRIAL"/>
    <property type="match status" value="1"/>
</dbReference>
<dbReference type="CDD" id="cd19961">
    <property type="entry name" value="EcYidC-like_peri"/>
    <property type="match status" value="1"/>
</dbReference>
<dbReference type="InterPro" id="IPR019998">
    <property type="entry name" value="Membr_insert_YidC"/>
</dbReference>
<evidence type="ECO:0000256" key="8">
    <source>
        <dbReference type="ARBA" id="ARBA00022989"/>
    </source>
</evidence>
<dbReference type="HOGENOM" id="CLU_016535_1_0_5"/>
<evidence type="ECO:0000313" key="18">
    <source>
        <dbReference type="Proteomes" id="UP000000491"/>
    </source>
</evidence>
<dbReference type="AlphaFoldDB" id="F8EVN7"/>
<evidence type="ECO:0000256" key="7">
    <source>
        <dbReference type="ARBA" id="ARBA00022927"/>
    </source>
</evidence>
<evidence type="ECO:0000259" key="15">
    <source>
        <dbReference type="Pfam" id="PF02096"/>
    </source>
</evidence>
<dbReference type="NCBIfam" id="TIGR03592">
    <property type="entry name" value="yidC_oxa1_cterm"/>
    <property type="match status" value="1"/>
</dbReference>
<feature type="region of interest" description="Disordered" evidence="14">
    <location>
        <begin position="560"/>
        <end position="580"/>
    </location>
</feature>
<dbReference type="GO" id="GO:0005886">
    <property type="term" value="C:plasma membrane"/>
    <property type="evidence" value="ECO:0007669"/>
    <property type="project" value="UniProtKB-SubCell"/>
</dbReference>
<feature type="transmembrane region" description="Helical" evidence="13">
    <location>
        <begin position="486"/>
        <end position="506"/>
    </location>
</feature>
<comment type="subcellular location">
    <subcellularLocation>
        <location evidence="1 13">Cell inner membrane</location>
        <topology evidence="1 13">Multi-pass membrane protein</topology>
    </subcellularLocation>
</comment>
<comment type="subunit">
    <text evidence="13">Interacts with the Sec translocase complex via SecD. Specifically interacts with transmembrane segments of nascent integral membrane proteins during membrane integration.</text>
</comment>
<sequence length="580" mass="65811">MGDQHQQRNLIIVTILSAVVLFGWSFITKYWLPTTPPPTHQAKPQPKSELAPDVAADTVLRPVNQVLAETPRLPISTASLEGSINLKGLRLDDLTLIRHRETLARNSPAVRLFSPAGTQDAWFTGFGWSGENVTLPGADSLWKADSDKLTSEHPVNFYWDNHQGQIFRLTLSVDHDYMFNATESVINHSNNPIIIRPYVLTNRQGVFKTPSSWTLHTGPIGVFNGSVNYHIAFSDLDKANGNGLQNNTQGGWIGFSDKYWLSALAPHNQNMAIDTNFRSGANQHYQADFTVAPVVVPAGKTASLSVDVFAGAKEVRILDRYRDHLRLPHFDKAIDWGWFAIIEKVFFYYLDWLFLHVGNYGLAIILMVFTIRALIFPIANKQYASMASMRRLQPKMQAVRERYKNDDAKMRQELVTLYQKEKVNPFAGCLPMFIQFPIFIALYKTLLVTIESRHQPFIGWIKDLSAPDPLTPFNLFGLLPFTPPHFLMIGVLPIILGITMWLQFRASPQQLDPTQQQIMSFLPLVSVIFMAPLAAGLQVYYIFNNLVSLAQMTWLQHRHATPEERQDRAEKKRLSKKKAK</sequence>
<evidence type="ECO:0000256" key="9">
    <source>
        <dbReference type="ARBA" id="ARBA00023136"/>
    </source>
</evidence>
<dbReference type="Pfam" id="PF02096">
    <property type="entry name" value="60KD_IMP"/>
    <property type="match status" value="1"/>
</dbReference>
<comment type="function">
    <text evidence="13">Required for the insertion and/or proper folding and/or complex formation of integral membrane proteins into the membrane. Involved in integration of membrane proteins that insert both dependently and independently of the Sec translocase complex, as well as at least some lipoproteins. Aids folding of multispanning membrane proteins.</text>
</comment>
<dbReference type="GO" id="GO:0015031">
    <property type="term" value="P:protein transport"/>
    <property type="evidence" value="ECO:0007669"/>
    <property type="project" value="UniProtKB-KW"/>
</dbReference>
<dbReference type="NCBIfam" id="TIGR03593">
    <property type="entry name" value="yidC_nterm"/>
    <property type="match status" value="1"/>
</dbReference>
<keyword evidence="5 13" id="KW-1003">Cell membrane</keyword>
<dbReference type="InterPro" id="IPR038221">
    <property type="entry name" value="YidC_periplasmic_sf"/>
</dbReference>
<dbReference type="NCBIfam" id="NF002353">
    <property type="entry name" value="PRK01318.1-4"/>
    <property type="match status" value="1"/>
</dbReference>
<keyword evidence="10 13" id="KW-0143">Chaperone</keyword>
<evidence type="ECO:0000259" key="16">
    <source>
        <dbReference type="Pfam" id="PF14849"/>
    </source>
</evidence>
<gene>
    <name evidence="13" type="primary">yidC</name>
    <name evidence="17" type="ordered locus">Zymop_1484</name>
</gene>
<feature type="domain" description="Membrane insertase YidC N-terminal" evidence="16">
    <location>
        <begin position="72"/>
        <end position="348"/>
    </location>
</feature>
<keyword evidence="6 13" id="KW-0812">Transmembrane</keyword>
<dbReference type="CDD" id="cd20070">
    <property type="entry name" value="5TM_YidC_Alb3"/>
    <property type="match status" value="1"/>
</dbReference>
<comment type="similarity">
    <text evidence="2 13">Belongs to the OXA1/ALB3/YidC family. Type 1 subfamily.</text>
</comment>
<dbReference type="RefSeq" id="WP_013934762.1">
    <property type="nucleotide sequence ID" value="NC_015709.1"/>
</dbReference>
<dbReference type="STRING" id="579138.Zymop_1484"/>
<reference evidence="17 18" key="1">
    <citation type="journal article" date="2011" name="J. Bacteriol.">
        <title>Genome sequence of the ethanol-producing Zymomonas mobilis subsp. pomaceae lectotype strain ATCC 29192.</title>
        <authorList>
            <person name="Kouvelis V.N."/>
            <person name="Davenport K.W."/>
            <person name="Brettin T.S."/>
            <person name="Bruce D."/>
            <person name="Detter C."/>
            <person name="Han C.S."/>
            <person name="Nolan M."/>
            <person name="Tapia R."/>
            <person name="Damoulaki A."/>
            <person name="Kyrpides N.C."/>
            <person name="Typas M.A."/>
            <person name="Pappas K.M."/>
        </authorList>
    </citation>
    <scope>NUCLEOTIDE SEQUENCE [LARGE SCALE GENOMIC DNA]</scope>
    <source>
        <strain evidence="18">ATCC 29192 / DSM 22645 / JCM 10191 / CCUG 17912 / NBRC 13757 / NCIMB 11200 / NRRL B-4491 / Barker I</strain>
    </source>
</reference>
<evidence type="ECO:0000256" key="14">
    <source>
        <dbReference type="SAM" id="MobiDB-lite"/>
    </source>
</evidence>
<proteinExistence type="inferred from homology"/>